<gene>
    <name evidence="1" type="ORF">F4820DRAFT_454259</name>
</gene>
<protein>
    <submittedName>
        <fullName evidence="1">Uncharacterized protein</fullName>
    </submittedName>
</protein>
<sequence>MSSVHGEDAEEADDHAHEGDVEHPEELHVVIANHPPSDTDDNGNSDDGAPVDHDEHHDELDDPTVNPNILENLSDGSSDGPSPRRPRPRRPGPRRSSPTRQELKEEVHRLIILAEDMVKDDSMDKKLKALRQEVRQLRKTVAQLKGEPTRIVPWSGLLRSYINGNPERATYHDIYRACCKQENMSMTLSVFHPDFNLLPEGRDDDEPEVPVLEAYMSREKPSRPHNSPPDNFPRHPPLLEWRPFPFEELPWELQVKIFRLVFVKRGLVHCLSRLDPFVPPSDFPAENEENHSQLPKRFHFGTSPCQIRRARRPNDFLRPLLVCKRWYFVGVHAFYGANTFAFSSLGEFHRFFNGIGAARVERIANIEIMWHGALMPVQNPQLSLRTIGLAWLLMTRRLRTLVVHIAESIAWRRRRGNETRIKKVQGQRVERHRGLDWDRRPNGGLLDEARARIEQAGESSSEEDLSDRELTVVDLLIRQTDKQPDWRKNRSMQTIQGMDYIRSLRGMKWVRFLERDGDEHRQSIRDWTFLQYINTSVTMPKQPKDAAESELENLKPLSGLNDWIPTEQDILIIKAFYDETPIADPVGGSDASELADGSSSDSHSSGGSDNGDRNPRGPNNGGGADVIESDDSGSDSDPSDGFDGPLAPNENGQNDDGDRMDIDDESNLFVSERSGSPDDPPTPESEDGLFVRSGSGSAPPPDRIVIDLTGEETDDEDDGSPPSEDHSLSSERVKSEPRSDADQALSNQVNNMTLNDDGGDSDDEHRFMREESPPDSEDESDIDTGSDPINYAGSPSVGSPSAGPPSPSSKRSGEDSASSDGGEHSPKRPRID</sequence>
<dbReference type="Proteomes" id="UP001497700">
    <property type="component" value="Unassembled WGS sequence"/>
</dbReference>
<comment type="caution">
    <text evidence="1">The sequence shown here is derived from an EMBL/GenBank/DDBJ whole genome shotgun (WGS) entry which is preliminary data.</text>
</comment>
<proteinExistence type="predicted"/>
<organism evidence="1 2">
    <name type="scientific">Hypoxylon rubiginosum</name>
    <dbReference type="NCBI Taxonomy" id="110542"/>
    <lineage>
        <taxon>Eukaryota</taxon>
        <taxon>Fungi</taxon>
        <taxon>Dikarya</taxon>
        <taxon>Ascomycota</taxon>
        <taxon>Pezizomycotina</taxon>
        <taxon>Sordariomycetes</taxon>
        <taxon>Xylariomycetidae</taxon>
        <taxon>Xylariales</taxon>
        <taxon>Hypoxylaceae</taxon>
        <taxon>Hypoxylon</taxon>
    </lineage>
</organism>
<evidence type="ECO:0000313" key="2">
    <source>
        <dbReference type="Proteomes" id="UP001497700"/>
    </source>
</evidence>
<keyword evidence="2" id="KW-1185">Reference proteome</keyword>
<accession>A0ACB9YJ38</accession>
<reference evidence="1 2" key="1">
    <citation type="journal article" date="2022" name="New Phytol.">
        <title>Ecological generalism drives hyperdiversity of secondary metabolite gene clusters in xylarialean endophytes.</title>
        <authorList>
            <person name="Franco M.E.E."/>
            <person name="Wisecaver J.H."/>
            <person name="Arnold A.E."/>
            <person name="Ju Y.M."/>
            <person name="Slot J.C."/>
            <person name="Ahrendt S."/>
            <person name="Moore L.P."/>
            <person name="Eastman K.E."/>
            <person name="Scott K."/>
            <person name="Konkel Z."/>
            <person name="Mondo S.J."/>
            <person name="Kuo A."/>
            <person name="Hayes R.D."/>
            <person name="Haridas S."/>
            <person name="Andreopoulos B."/>
            <person name="Riley R."/>
            <person name="LaButti K."/>
            <person name="Pangilinan J."/>
            <person name="Lipzen A."/>
            <person name="Amirebrahimi M."/>
            <person name="Yan J."/>
            <person name="Adam C."/>
            <person name="Keymanesh K."/>
            <person name="Ng V."/>
            <person name="Louie K."/>
            <person name="Northen T."/>
            <person name="Drula E."/>
            <person name="Henrissat B."/>
            <person name="Hsieh H.M."/>
            <person name="Youens-Clark K."/>
            <person name="Lutzoni F."/>
            <person name="Miadlikowska J."/>
            <person name="Eastwood D.C."/>
            <person name="Hamelin R.C."/>
            <person name="Grigoriev I.V."/>
            <person name="U'Ren J.M."/>
        </authorList>
    </citation>
    <scope>NUCLEOTIDE SEQUENCE [LARGE SCALE GENOMIC DNA]</scope>
    <source>
        <strain evidence="1 2">CBS 119005</strain>
    </source>
</reference>
<name>A0ACB9YJ38_9PEZI</name>
<dbReference type="EMBL" id="MU393661">
    <property type="protein sequence ID" value="KAI4859050.1"/>
    <property type="molecule type" value="Genomic_DNA"/>
</dbReference>
<evidence type="ECO:0000313" key="1">
    <source>
        <dbReference type="EMBL" id="KAI4859050.1"/>
    </source>
</evidence>